<evidence type="ECO:0000313" key="3">
    <source>
        <dbReference type="Proteomes" id="UP000800094"/>
    </source>
</evidence>
<dbReference type="Gene3D" id="1.20.5.1700">
    <property type="match status" value="1"/>
</dbReference>
<protein>
    <submittedName>
        <fullName evidence="2">Uncharacterized protein</fullName>
    </submittedName>
</protein>
<feature type="region of interest" description="Disordered" evidence="1">
    <location>
        <begin position="1"/>
        <end position="31"/>
    </location>
</feature>
<keyword evidence="3" id="KW-1185">Reference proteome</keyword>
<sequence length="539" mass="59640">MPSSSMRRESTSRPSSAARPDMSTPVSDPAGPLWQYQVQKRENGYLLERMKNLEAQVLIYDERMRKAEDVAEACSTIMHDFDHLRKEVEKDPENEEFRKVAGARFASIARDIESFKNTQARVSRLAMDSHDQNDAVNIIQKRTTALESAVQNLERRPQVNNYLSEVKALSKRIEAIEAQRKRETRSVQASISMLESTCRNQATENKRLQAEVARLSGELAAQKVQASNTSVVQVPRSPLAQNENRSSSTARGSSPLRAPQRKDVRQAPPVRRSQHEAQIPQTHVQIQSTTQSTTQTEKEAECSPDLDLVTDIPVRPQGPRYVAHQSKRQKISNHVPATRSQAKVEFAEAAMKATPRPSKIVTLKLPRKDSTGESMRPIYPKPGRSAPIQAARRPDGGAKRDIIRRQGGAPARSSLRKPVSKPSRLTEEIHNAPASDVSVPSQPSRFLRPSPRKLGLPSDFSNGFHIELGPDGATARPQSSYGKPASKKLASKQPSATAMNGPASRRPGVGPSRPAAAPVKRRPPPAFETYGDYLRSAQR</sequence>
<dbReference type="AlphaFoldDB" id="A0A6A6ISI2"/>
<dbReference type="EMBL" id="ML987191">
    <property type="protein sequence ID" value="KAF2253451.1"/>
    <property type="molecule type" value="Genomic_DNA"/>
</dbReference>
<dbReference type="GeneID" id="54574111"/>
<dbReference type="Proteomes" id="UP000800094">
    <property type="component" value="Unassembled WGS sequence"/>
</dbReference>
<evidence type="ECO:0000256" key="1">
    <source>
        <dbReference type="SAM" id="MobiDB-lite"/>
    </source>
</evidence>
<name>A0A6A6ISI2_9PLEO</name>
<proteinExistence type="predicted"/>
<feature type="compositionally biased region" description="Basic and acidic residues" evidence="1">
    <location>
        <begin position="1"/>
        <end position="11"/>
    </location>
</feature>
<feature type="compositionally biased region" description="Basic and acidic residues" evidence="1">
    <location>
        <begin position="392"/>
        <end position="404"/>
    </location>
</feature>
<evidence type="ECO:0000313" key="2">
    <source>
        <dbReference type="EMBL" id="KAF2253451.1"/>
    </source>
</evidence>
<gene>
    <name evidence="2" type="ORF">BU26DRAFT_222890</name>
</gene>
<feature type="compositionally biased region" description="Polar residues" evidence="1">
    <location>
        <begin position="239"/>
        <end position="252"/>
    </location>
</feature>
<reference evidence="2" key="1">
    <citation type="journal article" date="2020" name="Stud. Mycol.">
        <title>101 Dothideomycetes genomes: a test case for predicting lifestyles and emergence of pathogens.</title>
        <authorList>
            <person name="Haridas S."/>
            <person name="Albert R."/>
            <person name="Binder M."/>
            <person name="Bloem J."/>
            <person name="Labutti K."/>
            <person name="Salamov A."/>
            <person name="Andreopoulos B."/>
            <person name="Baker S."/>
            <person name="Barry K."/>
            <person name="Bills G."/>
            <person name="Bluhm B."/>
            <person name="Cannon C."/>
            <person name="Castanera R."/>
            <person name="Culley D."/>
            <person name="Daum C."/>
            <person name="Ezra D."/>
            <person name="Gonzalez J."/>
            <person name="Henrissat B."/>
            <person name="Kuo A."/>
            <person name="Liang C."/>
            <person name="Lipzen A."/>
            <person name="Lutzoni F."/>
            <person name="Magnuson J."/>
            <person name="Mondo S."/>
            <person name="Nolan M."/>
            <person name="Ohm R."/>
            <person name="Pangilinan J."/>
            <person name="Park H.-J."/>
            <person name="Ramirez L."/>
            <person name="Alfaro M."/>
            <person name="Sun H."/>
            <person name="Tritt A."/>
            <person name="Yoshinaga Y."/>
            <person name="Zwiers L.-H."/>
            <person name="Turgeon B."/>
            <person name="Goodwin S."/>
            <person name="Spatafora J."/>
            <person name="Crous P."/>
            <person name="Grigoriev I."/>
        </authorList>
    </citation>
    <scope>NUCLEOTIDE SEQUENCE</scope>
    <source>
        <strain evidence="2">CBS 122368</strain>
    </source>
</reference>
<dbReference type="RefSeq" id="XP_033688455.1">
    <property type="nucleotide sequence ID" value="XM_033820781.1"/>
</dbReference>
<accession>A0A6A6ISI2</accession>
<feature type="region of interest" description="Disordered" evidence="1">
    <location>
        <begin position="223"/>
        <end position="313"/>
    </location>
</feature>
<organism evidence="2 3">
    <name type="scientific">Trematosphaeria pertusa</name>
    <dbReference type="NCBI Taxonomy" id="390896"/>
    <lineage>
        <taxon>Eukaryota</taxon>
        <taxon>Fungi</taxon>
        <taxon>Dikarya</taxon>
        <taxon>Ascomycota</taxon>
        <taxon>Pezizomycotina</taxon>
        <taxon>Dothideomycetes</taxon>
        <taxon>Pleosporomycetidae</taxon>
        <taxon>Pleosporales</taxon>
        <taxon>Massarineae</taxon>
        <taxon>Trematosphaeriaceae</taxon>
        <taxon>Trematosphaeria</taxon>
    </lineage>
</organism>
<feature type="region of interest" description="Disordered" evidence="1">
    <location>
        <begin position="366"/>
        <end position="539"/>
    </location>
</feature>
<dbReference type="OrthoDB" id="3647228at2759"/>
<feature type="compositionally biased region" description="Low complexity" evidence="1">
    <location>
        <begin position="281"/>
        <end position="295"/>
    </location>
</feature>